<feature type="compositionally biased region" description="Basic and acidic residues" evidence="1">
    <location>
        <begin position="54"/>
        <end position="67"/>
    </location>
</feature>
<dbReference type="EMBL" id="QXFU01000660">
    <property type="protein sequence ID" value="KAE9025497.1"/>
    <property type="molecule type" value="Genomic_DNA"/>
</dbReference>
<dbReference type="Proteomes" id="UP000434957">
    <property type="component" value="Unassembled WGS sequence"/>
</dbReference>
<evidence type="ECO:0008006" key="7">
    <source>
        <dbReference type="Google" id="ProtNLM"/>
    </source>
</evidence>
<organism evidence="3 6">
    <name type="scientific">Phytophthora rubi</name>
    <dbReference type="NCBI Taxonomy" id="129364"/>
    <lineage>
        <taxon>Eukaryota</taxon>
        <taxon>Sar</taxon>
        <taxon>Stramenopiles</taxon>
        <taxon>Oomycota</taxon>
        <taxon>Peronosporomycetes</taxon>
        <taxon>Peronosporales</taxon>
        <taxon>Peronosporaceae</taxon>
        <taxon>Phytophthora</taxon>
    </lineage>
</organism>
<sequence length="89" mass="9470">MGTTLLLSSPGAALACPPSGGMTTRPRKYRIVGHNHGDTRHPGSTQLTMTASRPHSEHSMASDERSYGSHHHRTEVGAATHGTPIYALL</sequence>
<comment type="caution">
    <text evidence="3">The sequence shown here is derived from an EMBL/GenBank/DDBJ whole genome shotgun (WGS) entry which is preliminary data.</text>
</comment>
<feature type="region of interest" description="Disordered" evidence="1">
    <location>
        <begin position="32"/>
        <end position="89"/>
    </location>
</feature>
<name>A0A6A3M4V4_9STRA</name>
<keyword evidence="2" id="KW-0732">Signal</keyword>
<evidence type="ECO:0000313" key="4">
    <source>
        <dbReference type="EMBL" id="KAE9337942.1"/>
    </source>
</evidence>
<evidence type="ECO:0000256" key="2">
    <source>
        <dbReference type="SAM" id="SignalP"/>
    </source>
</evidence>
<feature type="signal peptide" evidence="2">
    <location>
        <begin position="1"/>
        <end position="15"/>
    </location>
</feature>
<proteinExistence type="predicted"/>
<feature type="chain" id="PRO_5036380099" description="Secreted protein" evidence="2">
    <location>
        <begin position="16"/>
        <end position="89"/>
    </location>
</feature>
<keyword evidence="5" id="KW-1185">Reference proteome</keyword>
<reference evidence="3 6" key="1">
    <citation type="submission" date="2018-09" db="EMBL/GenBank/DDBJ databases">
        <title>Genomic investigation of the strawberry pathogen Phytophthora fragariae indicates pathogenicity is determined by transcriptional variation in three key races.</title>
        <authorList>
            <person name="Adams T.M."/>
            <person name="Armitage A.D."/>
            <person name="Sobczyk M.K."/>
            <person name="Bates H.J."/>
            <person name="Dunwell J.M."/>
            <person name="Nellist C.F."/>
            <person name="Harrison R.J."/>
        </authorList>
    </citation>
    <scope>NUCLEOTIDE SEQUENCE [LARGE SCALE GENOMIC DNA]</scope>
    <source>
        <strain evidence="3 6">SCRP324</strain>
        <strain evidence="4 5">SCRP333</strain>
    </source>
</reference>
<dbReference type="EMBL" id="QXFT01000684">
    <property type="protein sequence ID" value="KAE9337942.1"/>
    <property type="molecule type" value="Genomic_DNA"/>
</dbReference>
<feature type="compositionally biased region" description="Polar residues" evidence="1">
    <location>
        <begin position="42"/>
        <end position="53"/>
    </location>
</feature>
<evidence type="ECO:0000313" key="6">
    <source>
        <dbReference type="Proteomes" id="UP000435112"/>
    </source>
</evidence>
<evidence type="ECO:0000313" key="3">
    <source>
        <dbReference type="EMBL" id="KAE9025497.1"/>
    </source>
</evidence>
<protein>
    <recommendedName>
        <fullName evidence="7">Secreted protein</fullName>
    </recommendedName>
</protein>
<accession>A0A6A3M4V4</accession>
<dbReference type="Proteomes" id="UP000435112">
    <property type="component" value="Unassembled WGS sequence"/>
</dbReference>
<evidence type="ECO:0000313" key="5">
    <source>
        <dbReference type="Proteomes" id="UP000434957"/>
    </source>
</evidence>
<gene>
    <name evidence="3" type="ORF">PR002_g11186</name>
    <name evidence="4" type="ORF">PR003_g11761</name>
</gene>
<dbReference type="AlphaFoldDB" id="A0A6A3M4V4"/>
<evidence type="ECO:0000256" key="1">
    <source>
        <dbReference type="SAM" id="MobiDB-lite"/>
    </source>
</evidence>